<evidence type="ECO:0000256" key="1">
    <source>
        <dbReference type="ARBA" id="ARBA00022737"/>
    </source>
</evidence>
<keyword evidence="5" id="KW-1185">Reference proteome</keyword>
<evidence type="ECO:0000256" key="2">
    <source>
        <dbReference type="ARBA" id="ARBA00023043"/>
    </source>
</evidence>
<dbReference type="EMBL" id="UYRV01117925">
    <property type="protein sequence ID" value="VDN30902.1"/>
    <property type="molecule type" value="Genomic_DNA"/>
</dbReference>
<dbReference type="Gene3D" id="1.25.40.20">
    <property type="entry name" value="Ankyrin repeat-containing domain"/>
    <property type="match status" value="1"/>
</dbReference>
<keyword evidence="1" id="KW-0677">Repeat</keyword>
<organism evidence="4 5">
    <name type="scientific">Cylicostephanus goldi</name>
    <name type="common">Nematode worm</name>
    <dbReference type="NCBI Taxonomy" id="71465"/>
    <lineage>
        <taxon>Eukaryota</taxon>
        <taxon>Metazoa</taxon>
        <taxon>Ecdysozoa</taxon>
        <taxon>Nematoda</taxon>
        <taxon>Chromadorea</taxon>
        <taxon>Rhabditida</taxon>
        <taxon>Rhabditina</taxon>
        <taxon>Rhabditomorpha</taxon>
        <taxon>Strongyloidea</taxon>
        <taxon>Strongylidae</taxon>
        <taxon>Cylicostephanus</taxon>
    </lineage>
</organism>
<evidence type="ECO:0000256" key="3">
    <source>
        <dbReference type="PROSITE-ProRule" id="PRU00023"/>
    </source>
</evidence>
<evidence type="ECO:0000313" key="5">
    <source>
        <dbReference type="Proteomes" id="UP000271889"/>
    </source>
</evidence>
<keyword evidence="2 3" id="KW-0040">ANK repeat</keyword>
<feature type="repeat" description="ANK" evidence="3">
    <location>
        <begin position="29"/>
        <end position="61"/>
    </location>
</feature>
<evidence type="ECO:0000313" key="4">
    <source>
        <dbReference type="EMBL" id="VDN30902.1"/>
    </source>
</evidence>
<gene>
    <name evidence="4" type="ORF">CGOC_LOCUS11665</name>
</gene>
<dbReference type="Proteomes" id="UP000271889">
    <property type="component" value="Unassembled WGS sequence"/>
</dbReference>
<dbReference type="OrthoDB" id="194358at2759"/>
<dbReference type="PANTHER" id="PTHR24171">
    <property type="entry name" value="ANKYRIN REPEAT DOMAIN-CONTAINING PROTEIN 39-RELATED"/>
    <property type="match status" value="1"/>
</dbReference>
<dbReference type="AlphaFoldDB" id="A0A3P7QFZ5"/>
<name>A0A3P7QFZ5_CYLGO</name>
<sequence>LLCCSYLGHDVTAKVLIDAGSDVNAQNSQGYTPLDLAVAGDHYDTVNVLLEKGAVVENENDDRCGVFEVFVELSSRMLPP</sequence>
<dbReference type="Pfam" id="PF13637">
    <property type="entry name" value="Ank_4"/>
    <property type="match status" value="1"/>
</dbReference>
<feature type="non-terminal residue" evidence="4">
    <location>
        <position position="1"/>
    </location>
</feature>
<dbReference type="SMART" id="SM00248">
    <property type="entry name" value="ANK"/>
    <property type="match status" value="1"/>
</dbReference>
<dbReference type="SUPFAM" id="SSF48403">
    <property type="entry name" value="Ankyrin repeat"/>
    <property type="match status" value="1"/>
</dbReference>
<dbReference type="PROSITE" id="PS50297">
    <property type="entry name" value="ANK_REP_REGION"/>
    <property type="match status" value="1"/>
</dbReference>
<dbReference type="InterPro" id="IPR036770">
    <property type="entry name" value="Ankyrin_rpt-contain_sf"/>
</dbReference>
<accession>A0A3P7QFZ5</accession>
<dbReference type="InterPro" id="IPR002110">
    <property type="entry name" value="Ankyrin_rpt"/>
</dbReference>
<reference evidence="4 5" key="1">
    <citation type="submission" date="2018-11" db="EMBL/GenBank/DDBJ databases">
        <authorList>
            <consortium name="Pathogen Informatics"/>
        </authorList>
    </citation>
    <scope>NUCLEOTIDE SEQUENCE [LARGE SCALE GENOMIC DNA]</scope>
</reference>
<dbReference type="PROSITE" id="PS50088">
    <property type="entry name" value="ANK_REPEAT"/>
    <property type="match status" value="1"/>
</dbReference>
<protein>
    <submittedName>
        <fullName evidence="4">Uncharacterized protein</fullName>
    </submittedName>
</protein>
<proteinExistence type="predicted"/>